<feature type="region of interest" description="Disordered" evidence="1">
    <location>
        <begin position="676"/>
        <end position="701"/>
    </location>
</feature>
<dbReference type="Gene3D" id="2.60.120.380">
    <property type="match status" value="1"/>
</dbReference>
<dbReference type="RefSeq" id="WP_213434761.1">
    <property type="nucleotide sequence ID" value="NZ_AP024545.1"/>
</dbReference>
<name>A0ABN6G286_9GAMM</name>
<protein>
    <recommendedName>
        <fullName evidence="2">VIT domain-containing protein</fullName>
    </recommendedName>
</protein>
<evidence type="ECO:0000256" key="1">
    <source>
        <dbReference type="SAM" id="MobiDB-lite"/>
    </source>
</evidence>
<reference evidence="3 4" key="1">
    <citation type="submission" date="2021-03" db="EMBL/GenBank/DDBJ databases">
        <title>Complete Genome Sequences of Two Lysobacter Strains Isolated from Sea Water (Lysobacter caseinilyticus) and Soil (Lysobacter helvus) in South Korea.</title>
        <authorList>
            <person name="Watanabe Y."/>
            <person name="Arakawa K."/>
        </authorList>
    </citation>
    <scope>NUCLEOTIDE SEQUENCE [LARGE SCALE GENOMIC DNA]</scope>
    <source>
        <strain evidence="3 4">KVB24</strain>
    </source>
</reference>
<dbReference type="Proteomes" id="UP000681317">
    <property type="component" value="Chromosome"/>
</dbReference>
<proteinExistence type="predicted"/>
<evidence type="ECO:0000259" key="2">
    <source>
        <dbReference type="PROSITE" id="PS51468"/>
    </source>
</evidence>
<dbReference type="PROSITE" id="PS51468">
    <property type="entry name" value="VIT"/>
    <property type="match status" value="1"/>
</dbReference>
<accession>A0ABN6G286</accession>
<dbReference type="InterPro" id="IPR013694">
    <property type="entry name" value="VIT"/>
</dbReference>
<gene>
    <name evidence="3" type="ORF">LYSCAS_28770</name>
</gene>
<dbReference type="Pfam" id="PF09906">
    <property type="entry name" value="DUF2135"/>
    <property type="match status" value="1"/>
</dbReference>
<evidence type="ECO:0000313" key="3">
    <source>
        <dbReference type="EMBL" id="BCT93853.1"/>
    </source>
</evidence>
<dbReference type="EMBL" id="AP024545">
    <property type="protein sequence ID" value="BCT93853.1"/>
    <property type="molecule type" value="Genomic_DNA"/>
</dbReference>
<sequence>MQRLSVAIAACAITLCVTTVDAQRRHSLPPQDVTAPPLVRITGEVAARLQPIRLHSAAVHVDVAGRLARTTIELELLNPNARQLEGSLEFPLQPGQQIAAFALDIGGQMREAVPVPKDQGRQVFESVERRRVDPGLLEQTAGNQFRLRVYPIPANGTRRVRLAIDEVLRREGGMGRLDIPVQLLAGAEAFALRVSARGLRAAPETTGTFDGLRFARAGDGWDAQVQRAAFRAATPIGLRFPIADAPAAYATTTATGERYVLAEVPLHPAAPAPRTMPHAVGLLWDASASARKRDRAAEFALLDRYFARMGEGRVVLRFLRDVGEDGGRFDIHGGDWSALRNALDRAVLDGASDLGDWSADPAIEEYLLVSDGLRTYGTKELPRLSPTQRLYAIDTAGAASDTVRLGKLAQQRNGRLVAWQGTQGLEAATHALLDEGVRIVGLAPHGVTDLEVPSRFVEDGVLRVAGRVTDPDAYVDFTLSDNGVRKTVRAAMPASDATHPQVGGVWAGWKIAGLSVDPEANRAEIARIGQQFGVVTPGTSLIVLDAVEDYVRYDIAPPPALREEVARLQAQQREERAQTRSERLDQVASEFDARIAWWKTKFPKKETRRDAGCPECDVAAPAAAPPPAPAPVAANAPEVSAVESTTILTAEQAQALEVRRDAARVDAREAADAAAAASDRDAAAASQRSAAPPQGLLAPGVERKANPAATITLQPWQPDSPYARRLRAAQPDALYALYLDERDSHADSTAFYLDVADLLLEKGRRAEALRVLSNLAELRLENRHVLRVLGYRLMQAKDYGRAVEVFRTVLALADEEPQSHRDLGLALAATGQRQEAITHLYDVVARTWDSRFSEVELVALNELNAIAATSPGPLDLAFVDRRLRRNLPLDLRVALSWDSDNSDMDLWVTDPDGEKCYYAHTLTRQGGLISDDFTGGYGPEEFVLRNARPGRYKVEAHYFGDRQQIVTGATTLTLSLSTGWGTKAQRDQRVTLRLDGKDDTVFVGEFDVK</sequence>
<keyword evidence="4" id="KW-1185">Reference proteome</keyword>
<dbReference type="InterPro" id="IPR019220">
    <property type="entry name" value="DUF2135"/>
</dbReference>
<evidence type="ECO:0000313" key="4">
    <source>
        <dbReference type="Proteomes" id="UP000681317"/>
    </source>
</evidence>
<dbReference type="SUPFAM" id="SSF48452">
    <property type="entry name" value="TPR-like"/>
    <property type="match status" value="1"/>
</dbReference>
<dbReference type="InterPro" id="IPR011990">
    <property type="entry name" value="TPR-like_helical_dom_sf"/>
</dbReference>
<organism evidence="3 4">
    <name type="scientific">Noviluteimonas caseinilytica</name>
    <dbReference type="NCBI Taxonomy" id="2675101"/>
    <lineage>
        <taxon>Bacteria</taxon>
        <taxon>Pseudomonadati</taxon>
        <taxon>Pseudomonadota</taxon>
        <taxon>Gammaproteobacteria</taxon>
        <taxon>Lysobacterales</taxon>
        <taxon>Lysobacteraceae</taxon>
        <taxon>Noviluteimonas</taxon>
    </lineage>
</organism>
<dbReference type="Gene3D" id="1.25.40.10">
    <property type="entry name" value="Tetratricopeptide repeat domain"/>
    <property type="match status" value="1"/>
</dbReference>
<feature type="domain" description="VIT" evidence="2">
    <location>
        <begin position="38"/>
        <end position="166"/>
    </location>
</feature>
<feature type="compositionally biased region" description="Low complexity" evidence="1">
    <location>
        <begin position="676"/>
        <end position="691"/>
    </location>
</feature>
<dbReference type="Pfam" id="PF08487">
    <property type="entry name" value="VIT"/>
    <property type="match status" value="1"/>
</dbReference>